<reference evidence="1" key="2">
    <citation type="submission" date="2024-10" db="UniProtKB">
        <authorList>
            <consortium name="EnsemblProtists"/>
        </authorList>
    </citation>
    <scope>IDENTIFICATION</scope>
</reference>
<dbReference type="RefSeq" id="XP_005785307.1">
    <property type="nucleotide sequence ID" value="XM_005785250.1"/>
</dbReference>
<dbReference type="AlphaFoldDB" id="A0A0D3KAU3"/>
<dbReference type="HOGENOM" id="CLU_553915_0_0_1"/>
<keyword evidence="2" id="KW-1185">Reference proteome</keyword>
<evidence type="ECO:0000313" key="1">
    <source>
        <dbReference type="EnsemblProtists" id="EOD32878"/>
    </source>
</evidence>
<accession>A0A0D3KAU3</accession>
<organism evidence="1 2">
    <name type="scientific">Emiliania huxleyi (strain CCMP1516)</name>
    <dbReference type="NCBI Taxonomy" id="280463"/>
    <lineage>
        <taxon>Eukaryota</taxon>
        <taxon>Haptista</taxon>
        <taxon>Haptophyta</taxon>
        <taxon>Prymnesiophyceae</taxon>
        <taxon>Isochrysidales</taxon>
        <taxon>Noelaerhabdaceae</taxon>
        <taxon>Emiliania</taxon>
    </lineage>
</organism>
<sequence>MMRALLARRCCASSSSRQSGFLRLVGRRRQSSAGPAEPAPEAESSAWPLAAGGALAASILLAGVAAKRERLVARVQACVEESGPQGLASDGASLLQIGGLMLAFSLAQLPVDELKLRLLASGAVQQWGQLVASFEADVQQVALGALTALLEGAEPMAAFNADAGLYSAYRDALPPVLHASPTATPLNDSEAQDTSPNRVHRWRVCDMALACPQVLLDALRLAAALANHPQFEHASTDGWFFERLLEQAAPATEMDSLAALYWSCAAAAASRRSDVAMELLTSPTVKRYLVLLAPPPDTLLGAASQQASDEDLGELLEPYDGIVPEAAEQGYGRLQGDAAADLRDWLIEEYSRLALCRLAAHAAEAEEERAAAVAKGWEAAMTEEERAAWYEPFFETHATPPSDEPPPLPPPLASQLTTDEHLAEALASVAACALGGVVWGALRGLARRRGVLRAVGTTAAGAGLFEAAMQLKLSLRGRLEGDGADADGGGNFG</sequence>
<name>A0A0D3KAU3_EMIH1</name>
<reference evidence="2" key="1">
    <citation type="journal article" date="2013" name="Nature">
        <title>Pan genome of the phytoplankton Emiliania underpins its global distribution.</title>
        <authorList>
            <person name="Read B.A."/>
            <person name="Kegel J."/>
            <person name="Klute M.J."/>
            <person name="Kuo A."/>
            <person name="Lefebvre S.C."/>
            <person name="Maumus F."/>
            <person name="Mayer C."/>
            <person name="Miller J."/>
            <person name="Monier A."/>
            <person name="Salamov A."/>
            <person name="Young J."/>
            <person name="Aguilar M."/>
            <person name="Claverie J.M."/>
            <person name="Frickenhaus S."/>
            <person name="Gonzalez K."/>
            <person name="Herman E.K."/>
            <person name="Lin Y.C."/>
            <person name="Napier J."/>
            <person name="Ogata H."/>
            <person name="Sarno A.F."/>
            <person name="Shmutz J."/>
            <person name="Schroeder D."/>
            <person name="de Vargas C."/>
            <person name="Verret F."/>
            <person name="von Dassow P."/>
            <person name="Valentin K."/>
            <person name="Van de Peer Y."/>
            <person name="Wheeler G."/>
            <person name="Dacks J.B."/>
            <person name="Delwiche C.F."/>
            <person name="Dyhrman S.T."/>
            <person name="Glockner G."/>
            <person name="John U."/>
            <person name="Richards T."/>
            <person name="Worden A.Z."/>
            <person name="Zhang X."/>
            <person name="Grigoriev I.V."/>
            <person name="Allen A.E."/>
            <person name="Bidle K."/>
            <person name="Borodovsky M."/>
            <person name="Bowler C."/>
            <person name="Brownlee C."/>
            <person name="Cock J.M."/>
            <person name="Elias M."/>
            <person name="Gladyshev V.N."/>
            <person name="Groth M."/>
            <person name="Guda C."/>
            <person name="Hadaegh A."/>
            <person name="Iglesias-Rodriguez M.D."/>
            <person name="Jenkins J."/>
            <person name="Jones B.M."/>
            <person name="Lawson T."/>
            <person name="Leese F."/>
            <person name="Lindquist E."/>
            <person name="Lobanov A."/>
            <person name="Lomsadze A."/>
            <person name="Malik S.B."/>
            <person name="Marsh M.E."/>
            <person name="Mackinder L."/>
            <person name="Mock T."/>
            <person name="Mueller-Roeber B."/>
            <person name="Pagarete A."/>
            <person name="Parker M."/>
            <person name="Probert I."/>
            <person name="Quesneville H."/>
            <person name="Raines C."/>
            <person name="Rensing S.A."/>
            <person name="Riano-Pachon D.M."/>
            <person name="Richier S."/>
            <person name="Rokitta S."/>
            <person name="Shiraiwa Y."/>
            <person name="Soanes D.M."/>
            <person name="van der Giezen M."/>
            <person name="Wahlund T.M."/>
            <person name="Williams B."/>
            <person name="Wilson W."/>
            <person name="Wolfe G."/>
            <person name="Wurch L.L."/>
        </authorList>
    </citation>
    <scope>NUCLEOTIDE SEQUENCE</scope>
</reference>
<dbReference type="EnsemblProtists" id="EOD32878">
    <property type="protein sequence ID" value="EOD32878"/>
    <property type="gene ID" value="EMIHUDRAFT_455934"/>
</dbReference>
<proteinExistence type="predicted"/>
<evidence type="ECO:0000313" key="2">
    <source>
        <dbReference type="Proteomes" id="UP000013827"/>
    </source>
</evidence>
<dbReference type="PaxDb" id="2903-EOD32878"/>
<dbReference type="Proteomes" id="UP000013827">
    <property type="component" value="Unassembled WGS sequence"/>
</dbReference>
<dbReference type="GeneID" id="17278151"/>
<protein>
    <submittedName>
        <fullName evidence="1">Uncharacterized protein</fullName>
    </submittedName>
</protein>
<dbReference type="KEGG" id="ehx:EMIHUDRAFT_455934"/>